<dbReference type="Pfam" id="PF00557">
    <property type="entry name" value="Peptidase_M24"/>
    <property type="match status" value="1"/>
</dbReference>
<dbReference type="GO" id="GO:0070006">
    <property type="term" value="F:metalloaminopeptidase activity"/>
    <property type="evidence" value="ECO:0007669"/>
    <property type="project" value="InterPro"/>
</dbReference>
<keyword evidence="8" id="KW-0482">Metalloprotease</keyword>
<keyword evidence="18" id="KW-1185">Reference proteome</keyword>
<feature type="domain" description="Aminopeptidase P N-terminal" evidence="14">
    <location>
        <begin position="6"/>
        <end position="137"/>
    </location>
</feature>
<dbReference type="InterPro" id="IPR007865">
    <property type="entry name" value="Aminopep_P_N"/>
</dbReference>
<accession>A0A4R3LIQ8</accession>
<dbReference type="InterPro" id="IPR036005">
    <property type="entry name" value="Creatinase/aminopeptidase-like"/>
</dbReference>
<evidence type="ECO:0000259" key="14">
    <source>
        <dbReference type="SMART" id="SM01011"/>
    </source>
</evidence>
<dbReference type="GO" id="GO:0006508">
    <property type="term" value="P:proteolysis"/>
    <property type="evidence" value="ECO:0007669"/>
    <property type="project" value="UniProtKB-KW"/>
</dbReference>
<dbReference type="PANTHER" id="PTHR43226:SF4">
    <property type="entry name" value="XAA-PRO AMINOPEPTIDASE 3"/>
    <property type="match status" value="1"/>
</dbReference>
<evidence type="ECO:0000256" key="9">
    <source>
        <dbReference type="ARBA" id="ARBA00023211"/>
    </source>
</evidence>
<evidence type="ECO:0000256" key="11">
    <source>
        <dbReference type="ARBA" id="ARBA00075356"/>
    </source>
</evidence>
<comment type="cofactor">
    <cofactor evidence="2">
        <name>Mn(2+)</name>
        <dbReference type="ChEBI" id="CHEBI:29035"/>
    </cofactor>
</comment>
<reference evidence="15 17" key="1">
    <citation type="submission" date="2019-03" db="EMBL/GenBank/DDBJ databases">
        <title>Genomic Encyclopedia of Type Strains, Phase IV (KMG-IV): sequencing the most valuable type-strain genomes for metagenomic binning, comparative biology and taxonomic classification.</title>
        <authorList>
            <person name="Goeker M."/>
        </authorList>
    </citation>
    <scope>NUCLEOTIDE SEQUENCE [LARGE SCALE GENOMIC DNA]</scope>
    <source>
        <strain evidence="15 17">DSM 12034</strain>
    </source>
</reference>
<keyword evidence="9" id="KW-0464">Manganese</keyword>
<comment type="similarity">
    <text evidence="3 13">Belongs to the peptidase M24B family.</text>
</comment>
<dbReference type="EMBL" id="VJNC01000016">
    <property type="protein sequence ID" value="TSE19536.1"/>
    <property type="molecule type" value="Genomic_DNA"/>
</dbReference>
<evidence type="ECO:0000256" key="3">
    <source>
        <dbReference type="ARBA" id="ARBA00008766"/>
    </source>
</evidence>
<sequence length="466" mass="52445">MTSPIPHVHLYGQRRQRLAAQLGEGGIAIVPTAPERLRNRDSEYLFRFDSYFYYLTGFAEPRAWLVLTAEGRSILFCQPKDLEREIWDGYRLGPAAAPAALGVDEAYPVDELDQRLPALLENRRTVWWPFATHPGLEGRIDGWLQRVRARVRYGVLCPDTQRDLCSLLDEMRLIKDAHELDVMRRAARISAQAHVRAMQVCAQRLRAGDEVREYHLDAELLHTFRRHGSQHPAYGSIVAAGANACVLHYRADAAPVRAGELVLIDAGCELDGYASDITRTFPADGRFRPAQRRLYDIVLAAQQAAIDATRPGARFTDAHDAAVRVLTEGMLEVGLLDRRKVGSVDDAIEQRAYFRFYMHRTGHWLGLDVHDVGSYVEPSDIGHTSQRRDPLSGEIITNRPARILRPGMVLTIEPGLYVRPADDVPRDYWNIGIRIEDDAIVTDTGCELITRDVPVQADAIEALMRA</sequence>
<dbReference type="FunFam" id="3.90.230.10:FF:000002">
    <property type="entry name" value="Xaa-Pro aminopeptidase 3"/>
    <property type="match status" value="1"/>
</dbReference>
<evidence type="ECO:0000256" key="13">
    <source>
        <dbReference type="RuleBase" id="RU000590"/>
    </source>
</evidence>
<reference evidence="16 18" key="2">
    <citation type="submission" date="2019-07" db="EMBL/GenBank/DDBJ databases">
        <title>Tepidimonas ignava SPS-1037 draft genome.</title>
        <authorList>
            <person name="Da Costa M.S."/>
            <person name="Froufe H.J.C."/>
            <person name="Egas C."/>
            <person name="Albuquerque L."/>
        </authorList>
    </citation>
    <scope>NUCLEOTIDE SEQUENCE [LARGE SCALE GENOMIC DNA]</scope>
    <source>
        <strain evidence="16 18">SPS-1037</strain>
    </source>
</reference>
<protein>
    <recommendedName>
        <fullName evidence="10">Xaa-Pro aminopeptidase</fullName>
        <ecNumber evidence="4">3.4.11.9</ecNumber>
    </recommendedName>
    <alternativeName>
        <fullName evidence="11">Aminopeptidase P II</fullName>
    </alternativeName>
    <alternativeName>
        <fullName evidence="12">X-Pro aminopeptidase</fullName>
    </alternativeName>
</protein>
<evidence type="ECO:0000313" key="17">
    <source>
        <dbReference type="Proteomes" id="UP000295536"/>
    </source>
</evidence>
<comment type="caution">
    <text evidence="15">The sequence shown here is derived from an EMBL/GenBank/DDBJ whole genome shotgun (WGS) entry which is preliminary data.</text>
</comment>
<comment type="catalytic activity">
    <reaction evidence="1">
        <text>Release of any N-terminal amino acid, including proline, that is linked to proline, even from a dipeptide or tripeptide.</text>
        <dbReference type="EC" id="3.4.11.9"/>
    </reaction>
</comment>
<evidence type="ECO:0000256" key="4">
    <source>
        <dbReference type="ARBA" id="ARBA00012574"/>
    </source>
</evidence>
<dbReference type="InterPro" id="IPR001131">
    <property type="entry name" value="Peptidase_M24B_aminopep-P_CS"/>
</dbReference>
<dbReference type="Gene3D" id="3.90.230.10">
    <property type="entry name" value="Creatinase/methionine aminopeptidase superfamily"/>
    <property type="match status" value="1"/>
</dbReference>
<evidence type="ECO:0000313" key="15">
    <source>
        <dbReference type="EMBL" id="TCS98374.1"/>
    </source>
</evidence>
<keyword evidence="7 16" id="KW-0378">Hydrolase</keyword>
<keyword evidence="6 13" id="KW-0479">Metal-binding</keyword>
<gene>
    <name evidence="16" type="primary">pepP</name>
    <name evidence="15" type="ORF">EDC36_105131</name>
    <name evidence="16" type="ORF">Tigna_02156</name>
</gene>
<dbReference type="EMBL" id="SMAH01000005">
    <property type="protein sequence ID" value="TCS98374.1"/>
    <property type="molecule type" value="Genomic_DNA"/>
</dbReference>
<keyword evidence="15" id="KW-0031">Aminopeptidase</keyword>
<proteinExistence type="inferred from homology"/>
<dbReference type="SUPFAM" id="SSF53092">
    <property type="entry name" value="Creatinase/prolidase N-terminal domain"/>
    <property type="match status" value="1"/>
</dbReference>
<dbReference type="Proteomes" id="UP000295536">
    <property type="component" value="Unassembled WGS sequence"/>
</dbReference>
<dbReference type="GO" id="GO:0030145">
    <property type="term" value="F:manganese ion binding"/>
    <property type="evidence" value="ECO:0007669"/>
    <property type="project" value="InterPro"/>
</dbReference>
<evidence type="ECO:0000256" key="8">
    <source>
        <dbReference type="ARBA" id="ARBA00023049"/>
    </source>
</evidence>
<evidence type="ECO:0000256" key="2">
    <source>
        <dbReference type="ARBA" id="ARBA00001936"/>
    </source>
</evidence>
<evidence type="ECO:0000256" key="12">
    <source>
        <dbReference type="ARBA" id="ARBA00081411"/>
    </source>
</evidence>
<dbReference type="CDD" id="cd01087">
    <property type="entry name" value="Prolidase"/>
    <property type="match status" value="1"/>
</dbReference>
<dbReference type="SUPFAM" id="SSF55920">
    <property type="entry name" value="Creatinase/aminopeptidase"/>
    <property type="match status" value="1"/>
</dbReference>
<evidence type="ECO:0000313" key="18">
    <source>
        <dbReference type="Proteomes" id="UP000315577"/>
    </source>
</evidence>
<evidence type="ECO:0000256" key="6">
    <source>
        <dbReference type="ARBA" id="ARBA00022723"/>
    </source>
</evidence>
<evidence type="ECO:0000256" key="5">
    <source>
        <dbReference type="ARBA" id="ARBA00022670"/>
    </source>
</evidence>
<evidence type="ECO:0000313" key="16">
    <source>
        <dbReference type="EMBL" id="TSE19536.1"/>
    </source>
</evidence>
<dbReference type="SMART" id="SM01011">
    <property type="entry name" value="AMP_N"/>
    <property type="match status" value="1"/>
</dbReference>
<dbReference type="EC" id="3.4.11.9" evidence="4"/>
<dbReference type="OrthoDB" id="9806388at2"/>
<dbReference type="GO" id="GO:0005829">
    <property type="term" value="C:cytosol"/>
    <property type="evidence" value="ECO:0007669"/>
    <property type="project" value="TreeGrafter"/>
</dbReference>
<evidence type="ECO:0000256" key="1">
    <source>
        <dbReference type="ARBA" id="ARBA00001424"/>
    </source>
</evidence>
<keyword evidence="5" id="KW-0645">Protease</keyword>
<dbReference type="InterPro" id="IPR000994">
    <property type="entry name" value="Pept_M24"/>
</dbReference>
<name>A0A4R3LIQ8_9BURK</name>
<dbReference type="Proteomes" id="UP000315577">
    <property type="component" value="Unassembled WGS sequence"/>
</dbReference>
<dbReference type="InterPro" id="IPR029149">
    <property type="entry name" value="Creatin/AminoP/Spt16_N"/>
</dbReference>
<organism evidence="15 17">
    <name type="scientific">Tepidimonas ignava</name>
    <dbReference type="NCBI Taxonomy" id="114249"/>
    <lineage>
        <taxon>Bacteria</taxon>
        <taxon>Pseudomonadati</taxon>
        <taxon>Pseudomonadota</taxon>
        <taxon>Betaproteobacteria</taxon>
        <taxon>Burkholderiales</taxon>
        <taxon>Tepidimonas</taxon>
    </lineage>
</organism>
<dbReference type="AlphaFoldDB" id="A0A4R3LIQ8"/>
<dbReference type="PROSITE" id="PS00491">
    <property type="entry name" value="PROLINE_PEPTIDASE"/>
    <property type="match status" value="1"/>
</dbReference>
<evidence type="ECO:0000256" key="7">
    <source>
        <dbReference type="ARBA" id="ARBA00022801"/>
    </source>
</evidence>
<dbReference type="Pfam" id="PF05195">
    <property type="entry name" value="AMP_N"/>
    <property type="match status" value="1"/>
</dbReference>
<evidence type="ECO:0000256" key="10">
    <source>
        <dbReference type="ARBA" id="ARBA00069363"/>
    </source>
</evidence>
<dbReference type="InterPro" id="IPR052433">
    <property type="entry name" value="X-Pro_dipept-like"/>
</dbReference>
<dbReference type="RefSeq" id="WP_132962245.1">
    <property type="nucleotide sequence ID" value="NZ_SMAH01000005.1"/>
</dbReference>
<dbReference type="Gene3D" id="3.40.350.10">
    <property type="entry name" value="Creatinase/prolidase N-terminal domain"/>
    <property type="match status" value="1"/>
</dbReference>
<dbReference type="PANTHER" id="PTHR43226">
    <property type="entry name" value="XAA-PRO AMINOPEPTIDASE 3"/>
    <property type="match status" value="1"/>
</dbReference>